<dbReference type="VEuPathDB" id="FungiDB:PHYBLDRAFT_103993"/>
<feature type="domain" description="HSF-type DNA-binding" evidence="8">
    <location>
        <begin position="1"/>
        <end position="93"/>
    </location>
</feature>
<dbReference type="EMBL" id="KV440975">
    <property type="protein sequence ID" value="OAD77200.1"/>
    <property type="molecule type" value="Genomic_DNA"/>
</dbReference>
<dbReference type="Pfam" id="PF00447">
    <property type="entry name" value="HSF_DNA-bind"/>
    <property type="match status" value="1"/>
</dbReference>
<dbReference type="InterPro" id="IPR000232">
    <property type="entry name" value="HSF_DNA-bd"/>
</dbReference>
<name>A0A163E7U9_PHYB8</name>
<keyword evidence="9" id="KW-0346">Stress response</keyword>
<evidence type="ECO:0000259" key="8">
    <source>
        <dbReference type="SMART" id="SM00415"/>
    </source>
</evidence>
<keyword evidence="5" id="KW-0804">Transcription</keyword>
<dbReference type="FunFam" id="1.10.10.10:FF:000027">
    <property type="entry name" value="Heat shock transcription factor 1"/>
    <property type="match status" value="1"/>
</dbReference>
<reference evidence="10" key="1">
    <citation type="submission" date="2015-06" db="EMBL/GenBank/DDBJ databases">
        <title>Expansion of signal transduction pathways in fungi by whole-genome duplication.</title>
        <authorList>
            <consortium name="DOE Joint Genome Institute"/>
            <person name="Corrochano L.M."/>
            <person name="Kuo A."/>
            <person name="Marcet-Houben M."/>
            <person name="Polaino S."/>
            <person name="Salamov A."/>
            <person name="Villalobos J.M."/>
            <person name="Alvarez M.I."/>
            <person name="Avalos J."/>
            <person name="Benito E.P."/>
            <person name="Benoit I."/>
            <person name="Burger G."/>
            <person name="Camino L.P."/>
            <person name="Canovas D."/>
            <person name="Cerda-Olmedo E."/>
            <person name="Cheng J.-F."/>
            <person name="Dominguez A."/>
            <person name="Elias M."/>
            <person name="Eslava A.P."/>
            <person name="Glaser F."/>
            <person name="Grimwood J."/>
            <person name="Gutierrez G."/>
            <person name="Heitman J."/>
            <person name="Henrissat B."/>
            <person name="Iturriaga E.A."/>
            <person name="Lang B.F."/>
            <person name="Lavin J.L."/>
            <person name="Lee S."/>
            <person name="Li W."/>
            <person name="Lindquist E."/>
            <person name="Lopez-Garcia S."/>
            <person name="Luque E.M."/>
            <person name="Marcos A.T."/>
            <person name="Martin J."/>
            <person name="McCluskey K."/>
            <person name="Medina H.R."/>
            <person name="Miralles-Duran A."/>
            <person name="Miyazaki A."/>
            <person name="Munoz-Torres E."/>
            <person name="Oguiza J.A."/>
            <person name="Ohm R."/>
            <person name="Olmedo M."/>
            <person name="Orejas M."/>
            <person name="Ortiz-Castellanos L."/>
            <person name="Pisabarro A.G."/>
            <person name="Rodriguez-Romero J."/>
            <person name="Ruiz-Herrera J."/>
            <person name="Ruiz-Vazquez R."/>
            <person name="Sanz C."/>
            <person name="Schackwitz W."/>
            <person name="Schmutz J."/>
            <person name="Shahriari M."/>
            <person name="Shelest E."/>
            <person name="Silva-Franco F."/>
            <person name="Soanes D."/>
            <person name="Syed K."/>
            <person name="Tagua V.G."/>
            <person name="Talbot N.J."/>
            <person name="Thon M."/>
            <person name="De vries R.P."/>
            <person name="Wiebenga A."/>
            <person name="Yadav J.S."/>
            <person name="Braun E.L."/>
            <person name="Baker S."/>
            <person name="Garre V."/>
            <person name="Horwitz B."/>
            <person name="Torres-Martinez S."/>
            <person name="Idnurm A."/>
            <person name="Herrera-Estrella A."/>
            <person name="Gabaldon T."/>
            <person name="Grigoriev I.V."/>
        </authorList>
    </citation>
    <scope>NUCLEOTIDE SEQUENCE [LARGE SCALE GENOMIC DNA]</scope>
    <source>
        <strain evidence="10">NRRL 1555(-)</strain>
    </source>
</reference>
<dbReference type="GeneID" id="28988710"/>
<dbReference type="PANTHER" id="PTHR10015:SF427">
    <property type="entry name" value="HEAT SHOCK FACTOR PROTEIN"/>
    <property type="match status" value="1"/>
</dbReference>
<keyword evidence="6" id="KW-0539">Nucleus</keyword>
<comment type="subcellular location">
    <subcellularLocation>
        <location evidence="1">Nucleus</location>
    </subcellularLocation>
</comment>
<accession>A0A163E7U9</accession>
<evidence type="ECO:0000256" key="7">
    <source>
        <dbReference type="RuleBase" id="RU004020"/>
    </source>
</evidence>
<comment type="similarity">
    <text evidence="2 7">Belongs to the HSF family.</text>
</comment>
<feature type="non-terminal residue" evidence="9">
    <location>
        <position position="93"/>
    </location>
</feature>
<dbReference type="GO" id="GO:0043565">
    <property type="term" value="F:sequence-specific DNA binding"/>
    <property type="evidence" value="ECO:0007669"/>
    <property type="project" value="InterPro"/>
</dbReference>
<dbReference type="Gene3D" id="1.10.10.10">
    <property type="entry name" value="Winged helix-like DNA-binding domain superfamily/Winged helix DNA-binding domain"/>
    <property type="match status" value="1"/>
</dbReference>
<dbReference type="InterPro" id="IPR036390">
    <property type="entry name" value="WH_DNA-bd_sf"/>
</dbReference>
<dbReference type="GO" id="GO:0003700">
    <property type="term" value="F:DNA-binding transcription factor activity"/>
    <property type="evidence" value="ECO:0007669"/>
    <property type="project" value="InterPro"/>
</dbReference>
<dbReference type="OrthoDB" id="60033at2759"/>
<dbReference type="PRINTS" id="PR00056">
    <property type="entry name" value="HSFDOMAIN"/>
</dbReference>
<evidence type="ECO:0000256" key="1">
    <source>
        <dbReference type="ARBA" id="ARBA00004123"/>
    </source>
</evidence>
<dbReference type="RefSeq" id="XP_018295240.1">
    <property type="nucleotide sequence ID" value="XM_018427804.1"/>
</dbReference>
<protein>
    <submittedName>
        <fullName evidence="9">Heat shock factor-type transcription factor</fullName>
    </submittedName>
</protein>
<dbReference type="Proteomes" id="UP000077315">
    <property type="component" value="Unassembled WGS sequence"/>
</dbReference>
<keyword evidence="3" id="KW-0805">Transcription regulation</keyword>
<evidence type="ECO:0000313" key="9">
    <source>
        <dbReference type="EMBL" id="OAD77200.1"/>
    </source>
</evidence>
<evidence type="ECO:0000256" key="3">
    <source>
        <dbReference type="ARBA" id="ARBA00023015"/>
    </source>
</evidence>
<dbReference type="InParanoid" id="A0A163E7U9"/>
<dbReference type="InterPro" id="IPR036388">
    <property type="entry name" value="WH-like_DNA-bd_sf"/>
</dbReference>
<evidence type="ECO:0000256" key="6">
    <source>
        <dbReference type="ARBA" id="ARBA00023242"/>
    </source>
</evidence>
<evidence type="ECO:0000256" key="2">
    <source>
        <dbReference type="ARBA" id="ARBA00006403"/>
    </source>
</evidence>
<dbReference type="AlphaFoldDB" id="A0A163E7U9"/>
<dbReference type="SUPFAM" id="SSF46785">
    <property type="entry name" value="Winged helix' DNA-binding domain"/>
    <property type="match status" value="1"/>
</dbReference>
<proteinExistence type="inferred from homology"/>
<evidence type="ECO:0000313" key="10">
    <source>
        <dbReference type="Proteomes" id="UP000077315"/>
    </source>
</evidence>
<sequence length="93" mass="10973">IMNDTSIQDFISWSDNGQAICVPNAATFAKSVLPRYFKHSNWPSFVRQLNLYGFRKVYHVGISPEVTQHAVWQFKHEYFQQNASELLQNIRRR</sequence>
<dbReference type="SMART" id="SM00415">
    <property type="entry name" value="HSF"/>
    <property type="match status" value="1"/>
</dbReference>
<keyword evidence="10" id="KW-1185">Reference proteome</keyword>
<dbReference type="GO" id="GO:0005634">
    <property type="term" value="C:nucleus"/>
    <property type="evidence" value="ECO:0007669"/>
    <property type="project" value="UniProtKB-SubCell"/>
</dbReference>
<evidence type="ECO:0000256" key="4">
    <source>
        <dbReference type="ARBA" id="ARBA00023125"/>
    </source>
</evidence>
<dbReference type="STRING" id="763407.A0A163E7U9"/>
<keyword evidence="4" id="KW-0238">DNA-binding</keyword>
<dbReference type="PANTHER" id="PTHR10015">
    <property type="entry name" value="HEAT SHOCK TRANSCRIPTION FACTOR"/>
    <property type="match status" value="1"/>
</dbReference>
<organism evidence="9 10">
    <name type="scientific">Phycomyces blakesleeanus (strain ATCC 8743b / DSM 1359 / FGSC 10004 / NBRC 33097 / NRRL 1555)</name>
    <dbReference type="NCBI Taxonomy" id="763407"/>
    <lineage>
        <taxon>Eukaryota</taxon>
        <taxon>Fungi</taxon>
        <taxon>Fungi incertae sedis</taxon>
        <taxon>Mucoromycota</taxon>
        <taxon>Mucoromycotina</taxon>
        <taxon>Mucoromycetes</taxon>
        <taxon>Mucorales</taxon>
        <taxon>Phycomycetaceae</taxon>
        <taxon>Phycomyces</taxon>
    </lineage>
</organism>
<evidence type="ECO:0000256" key="5">
    <source>
        <dbReference type="ARBA" id="ARBA00023163"/>
    </source>
</evidence>
<feature type="non-terminal residue" evidence="9">
    <location>
        <position position="1"/>
    </location>
</feature>
<gene>
    <name evidence="9" type="ORF">PHYBLDRAFT_103993</name>
</gene>